<evidence type="ECO:0000256" key="5">
    <source>
        <dbReference type="ARBA" id="ARBA00033055"/>
    </source>
</evidence>
<dbReference type="PRINTS" id="PR00107">
    <property type="entry name" value="PHOSPHOCPHPR"/>
</dbReference>
<evidence type="ECO:0000313" key="7">
    <source>
        <dbReference type="EMBL" id="MBB5754313.1"/>
    </source>
</evidence>
<keyword evidence="3" id="KW-0813">Transport</keyword>
<evidence type="ECO:0000256" key="2">
    <source>
        <dbReference type="ARBA" id="ARBA00020422"/>
    </source>
</evidence>
<gene>
    <name evidence="7" type="ORF">GGQ63_003394</name>
</gene>
<evidence type="ECO:0000256" key="1">
    <source>
        <dbReference type="ARBA" id="ARBA00003681"/>
    </source>
</evidence>
<organism evidence="7 8">
    <name type="scientific">Prosthecomicrobium pneumaticum</name>
    <dbReference type="NCBI Taxonomy" id="81895"/>
    <lineage>
        <taxon>Bacteria</taxon>
        <taxon>Pseudomonadati</taxon>
        <taxon>Pseudomonadota</taxon>
        <taxon>Alphaproteobacteria</taxon>
        <taxon>Hyphomicrobiales</taxon>
        <taxon>Kaistiaceae</taxon>
        <taxon>Prosthecomicrobium</taxon>
    </lineage>
</organism>
<feature type="domain" description="HPr" evidence="6">
    <location>
        <begin position="5"/>
        <end position="94"/>
    </location>
</feature>
<dbReference type="PANTHER" id="PTHR33705">
    <property type="entry name" value="PHOSPHOCARRIER PROTEIN HPR"/>
    <property type="match status" value="1"/>
</dbReference>
<proteinExistence type="predicted"/>
<dbReference type="PROSITE" id="PS00369">
    <property type="entry name" value="PTS_HPR_HIS"/>
    <property type="match status" value="1"/>
</dbReference>
<dbReference type="CDD" id="cd00367">
    <property type="entry name" value="PTS-HPr_like"/>
    <property type="match status" value="1"/>
</dbReference>
<evidence type="ECO:0000313" key="8">
    <source>
        <dbReference type="Proteomes" id="UP000523821"/>
    </source>
</evidence>
<comment type="caution">
    <text evidence="7">The sequence shown here is derived from an EMBL/GenBank/DDBJ whole genome shotgun (WGS) entry which is preliminary data.</text>
</comment>
<dbReference type="EMBL" id="JACHOO010000007">
    <property type="protein sequence ID" value="MBB5754313.1"/>
    <property type="molecule type" value="Genomic_DNA"/>
</dbReference>
<dbReference type="InterPro" id="IPR000032">
    <property type="entry name" value="HPr-like"/>
</dbReference>
<dbReference type="PROSITE" id="PS51350">
    <property type="entry name" value="PTS_HPR_DOM"/>
    <property type="match status" value="1"/>
</dbReference>
<keyword evidence="8" id="KW-1185">Reference proteome</keyword>
<evidence type="ECO:0000259" key="6">
    <source>
        <dbReference type="PROSITE" id="PS51350"/>
    </source>
</evidence>
<name>A0A7W9L389_9HYPH</name>
<protein>
    <recommendedName>
        <fullName evidence="2">Phosphocarrier protein HPr</fullName>
    </recommendedName>
    <alternativeName>
        <fullName evidence="5">Histidine-containing protein</fullName>
    </alternativeName>
</protein>
<dbReference type="PANTHER" id="PTHR33705:SF1">
    <property type="entry name" value="PHOSPHOCARRIER PROTEIN HPR"/>
    <property type="match status" value="1"/>
</dbReference>
<dbReference type="SUPFAM" id="SSF55594">
    <property type="entry name" value="HPr-like"/>
    <property type="match status" value="1"/>
</dbReference>
<dbReference type="InterPro" id="IPR035895">
    <property type="entry name" value="HPr-like_sf"/>
</dbReference>
<sequence>MSGFDAEASVVLTHAVGLHARPSVKLTKLAKTFAAKLELAAGPAGPWIDAKSIVKVMAAKAPQGTVLSFRATGADAAAAVAALVALVERDFDEGEGTAEAAGTAHAANP</sequence>
<reference evidence="7 8" key="1">
    <citation type="submission" date="2020-08" db="EMBL/GenBank/DDBJ databases">
        <title>Genomic Encyclopedia of Type Strains, Phase IV (KMG-IV): sequencing the most valuable type-strain genomes for metagenomic binning, comparative biology and taxonomic classification.</title>
        <authorList>
            <person name="Goeker M."/>
        </authorList>
    </citation>
    <scope>NUCLEOTIDE SEQUENCE [LARGE SCALE GENOMIC DNA]</scope>
    <source>
        <strain evidence="7 8">DSM 16268</strain>
    </source>
</reference>
<keyword evidence="4" id="KW-0762">Sugar transport</keyword>
<dbReference type="AlphaFoldDB" id="A0A7W9L389"/>
<dbReference type="Pfam" id="PF00381">
    <property type="entry name" value="PTS-HPr"/>
    <property type="match status" value="1"/>
</dbReference>
<dbReference type="InterPro" id="IPR050399">
    <property type="entry name" value="HPr"/>
</dbReference>
<dbReference type="Proteomes" id="UP000523821">
    <property type="component" value="Unassembled WGS sequence"/>
</dbReference>
<dbReference type="RefSeq" id="WP_183857761.1">
    <property type="nucleotide sequence ID" value="NZ_JACHOO010000007.1"/>
</dbReference>
<dbReference type="Gene3D" id="3.30.1340.10">
    <property type="entry name" value="HPr-like"/>
    <property type="match status" value="1"/>
</dbReference>
<evidence type="ECO:0000256" key="4">
    <source>
        <dbReference type="ARBA" id="ARBA00022597"/>
    </source>
</evidence>
<evidence type="ECO:0000256" key="3">
    <source>
        <dbReference type="ARBA" id="ARBA00022448"/>
    </source>
</evidence>
<dbReference type="NCBIfam" id="TIGR01003">
    <property type="entry name" value="PTS_HPr_family"/>
    <property type="match status" value="1"/>
</dbReference>
<dbReference type="InterPro" id="IPR001020">
    <property type="entry name" value="PTS_HPr_His_P_site"/>
</dbReference>
<accession>A0A7W9L389</accession>
<comment type="function">
    <text evidence="1">General (non sugar-specific) component of the phosphoenolpyruvate-dependent sugar phosphotransferase system (sugar PTS). This major carbohydrate active-transport system catalyzes the phosphorylation of incoming sugar substrates concomitantly with their translocation across the cell membrane. The phosphoryl group from phosphoenolpyruvate (PEP) is transferred to the phosphoryl carrier protein HPr by enzyme I. Phospho-HPr then transfers it to the PTS EIIA domain.</text>
</comment>